<name>A0A9P9DQS1_9PLEO</name>
<dbReference type="Gene3D" id="3.40.390.10">
    <property type="entry name" value="Collagenase (Catalytic Domain)"/>
    <property type="match status" value="1"/>
</dbReference>
<dbReference type="SUPFAM" id="SSF55486">
    <property type="entry name" value="Metalloproteases ('zincins'), catalytic domain"/>
    <property type="match status" value="1"/>
</dbReference>
<feature type="region of interest" description="Disordered" evidence="1">
    <location>
        <begin position="1"/>
        <end position="23"/>
    </location>
</feature>
<evidence type="ECO:0000313" key="2">
    <source>
        <dbReference type="EMBL" id="KAH7123673.1"/>
    </source>
</evidence>
<dbReference type="Proteomes" id="UP000700596">
    <property type="component" value="Unassembled WGS sequence"/>
</dbReference>
<comment type="caution">
    <text evidence="2">The sequence shown here is derived from an EMBL/GenBank/DDBJ whole genome shotgun (WGS) entry which is preliminary data.</text>
</comment>
<keyword evidence="3" id="KW-1185">Reference proteome</keyword>
<evidence type="ECO:0000256" key="1">
    <source>
        <dbReference type="SAM" id="MobiDB-lite"/>
    </source>
</evidence>
<organism evidence="2 3">
    <name type="scientific">Dendryphion nanum</name>
    <dbReference type="NCBI Taxonomy" id="256645"/>
    <lineage>
        <taxon>Eukaryota</taxon>
        <taxon>Fungi</taxon>
        <taxon>Dikarya</taxon>
        <taxon>Ascomycota</taxon>
        <taxon>Pezizomycotina</taxon>
        <taxon>Dothideomycetes</taxon>
        <taxon>Pleosporomycetidae</taxon>
        <taxon>Pleosporales</taxon>
        <taxon>Torulaceae</taxon>
        <taxon>Dendryphion</taxon>
    </lineage>
</organism>
<dbReference type="EMBL" id="JAGMWT010000008">
    <property type="protein sequence ID" value="KAH7123673.1"/>
    <property type="molecule type" value="Genomic_DNA"/>
</dbReference>
<reference evidence="2" key="1">
    <citation type="journal article" date="2021" name="Nat. Commun.">
        <title>Genetic determinants of endophytism in the Arabidopsis root mycobiome.</title>
        <authorList>
            <person name="Mesny F."/>
            <person name="Miyauchi S."/>
            <person name="Thiergart T."/>
            <person name="Pickel B."/>
            <person name="Atanasova L."/>
            <person name="Karlsson M."/>
            <person name="Huettel B."/>
            <person name="Barry K.W."/>
            <person name="Haridas S."/>
            <person name="Chen C."/>
            <person name="Bauer D."/>
            <person name="Andreopoulos W."/>
            <person name="Pangilinan J."/>
            <person name="LaButti K."/>
            <person name="Riley R."/>
            <person name="Lipzen A."/>
            <person name="Clum A."/>
            <person name="Drula E."/>
            <person name="Henrissat B."/>
            <person name="Kohler A."/>
            <person name="Grigoriev I.V."/>
            <person name="Martin F.M."/>
            <person name="Hacquard S."/>
        </authorList>
    </citation>
    <scope>NUCLEOTIDE SEQUENCE</scope>
    <source>
        <strain evidence="2">MPI-CAGE-CH-0243</strain>
    </source>
</reference>
<dbReference type="GO" id="GO:0008237">
    <property type="term" value="F:metallopeptidase activity"/>
    <property type="evidence" value="ECO:0007669"/>
    <property type="project" value="InterPro"/>
</dbReference>
<dbReference type="OrthoDB" id="406838at2759"/>
<sequence length="234" mass="26179">MSSKNHTIGKYPCHTQEGDEPSIGPTIATRLPKGKHQTDELVLGFGNIVPRWAVIGGNTELQYYVKTDSFPSPAEAKIAGENLQKAAKEWNEIKFGITISQSPTKKDAHFDLVYQKNGVGSERTLARAFFPHEKEQDVIVFELAFKNPTMIKDIFLHELGHVLGLRHEFAITIEGRGAVNFGEKNPKSVMSYTFPPEIQKSDKEGIKAFYKEKNGHLIGTQPITDYTPTPRKIV</sequence>
<protein>
    <recommendedName>
        <fullName evidence="4">Peptidase metallopeptidase domain-containing protein</fullName>
    </recommendedName>
</protein>
<evidence type="ECO:0000313" key="3">
    <source>
        <dbReference type="Proteomes" id="UP000700596"/>
    </source>
</evidence>
<proteinExistence type="predicted"/>
<dbReference type="InterPro" id="IPR024079">
    <property type="entry name" value="MetalloPept_cat_dom_sf"/>
</dbReference>
<gene>
    <name evidence="2" type="ORF">B0J11DRAFT_606634</name>
</gene>
<accession>A0A9P9DQS1</accession>
<dbReference type="AlphaFoldDB" id="A0A9P9DQS1"/>
<evidence type="ECO:0008006" key="4">
    <source>
        <dbReference type="Google" id="ProtNLM"/>
    </source>
</evidence>